<evidence type="ECO:0000256" key="1">
    <source>
        <dbReference type="SAM" id="MobiDB-lite"/>
    </source>
</evidence>
<feature type="chain" id="PRO_5046457324" description="Folded gastrulation N-terminal domain-containing protein" evidence="2">
    <location>
        <begin position="19"/>
        <end position="490"/>
    </location>
</feature>
<keyword evidence="5" id="KW-1185">Reference proteome</keyword>
<proteinExistence type="predicted"/>
<comment type="caution">
    <text evidence="4">The sequence shown here is derived from an EMBL/GenBank/DDBJ whole genome shotgun (WGS) entry which is preliminary data.</text>
</comment>
<evidence type="ECO:0000259" key="3">
    <source>
        <dbReference type="Pfam" id="PF15888"/>
    </source>
</evidence>
<reference evidence="4 5" key="1">
    <citation type="submission" date="2021-06" db="EMBL/GenBank/DDBJ databases">
        <title>A haploid diamondback moth (Plutella xylostella L.) genome assembly resolves 31 chromosomes and identifies a diamide resistance mutation.</title>
        <authorList>
            <person name="Ward C.M."/>
            <person name="Perry K.D."/>
            <person name="Baker G."/>
            <person name="Powis K."/>
            <person name="Heckel D.G."/>
            <person name="Baxter S.W."/>
        </authorList>
    </citation>
    <scope>NUCLEOTIDE SEQUENCE [LARGE SCALE GENOMIC DNA]</scope>
    <source>
        <strain evidence="4 5">LV</strain>
        <tissue evidence="4">Single pupa</tissue>
    </source>
</reference>
<gene>
    <name evidence="4" type="ORF">JYU34_012362</name>
</gene>
<dbReference type="Pfam" id="PF15888">
    <property type="entry name" value="FOG_N"/>
    <property type="match status" value="1"/>
</dbReference>
<sequence>MYLWLVLACCALAAGAAGAPAGAGAGAGAGVQAAPPAHVATTTRRPARTLDRHAAELAWRSWLQSPESGNPSAPPRRITTKSLFITPLVCPKGQRLDSDGCVQAVTVDAEEHQRILLEQLNAIYAPAGGEGEALDYGYEEGEPGPLQLTLPLGPALPRPQPLHADGQNNDVKLDKKDSEQQAGLGLQAELELLQLQLGGAAAPPAGPAAPAAAYTGYYLDKPKRDSPRDPAPDAPHEGSTPDVGQKEVFYGQVNYDPILNIPTNKTDNQQDQTDEPTEPAPQDAPDAPGTRANDTQALAANVTHEVQAEGNSSETAPVLVNSTNNKPIEAHELQKDIDKTKLNPETEYSDIGEAIKIISRYAEVTTDDNFSKDQKNYPYKDEGILGTRTRLQHRRNKPGAGAGAGAGEGYVRYPPPPAYPFRHVQDYWRGRAPGGGLYAPPANPRRHHHYVRGAGYAPPRHAARPRAPDRDLYGLLGLRHWFSADGVANR</sequence>
<keyword evidence="2" id="KW-0732">Signal</keyword>
<feature type="compositionally biased region" description="Low complexity" evidence="1">
    <location>
        <begin position="143"/>
        <end position="153"/>
    </location>
</feature>
<dbReference type="InterPro" id="IPR031761">
    <property type="entry name" value="FOG_N"/>
</dbReference>
<evidence type="ECO:0000313" key="5">
    <source>
        <dbReference type="Proteomes" id="UP000823941"/>
    </source>
</evidence>
<evidence type="ECO:0000313" key="4">
    <source>
        <dbReference type="EMBL" id="KAG7302456.1"/>
    </source>
</evidence>
<feature type="compositionally biased region" description="Basic and acidic residues" evidence="1">
    <location>
        <begin position="220"/>
        <end position="236"/>
    </location>
</feature>
<evidence type="ECO:0000256" key="2">
    <source>
        <dbReference type="SAM" id="SignalP"/>
    </source>
</evidence>
<organism evidence="4 5">
    <name type="scientific">Plutella xylostella</name>
    <name type="common">Diamondback moth</name>
    <name type="synonym">Plutella maculipennis</name>
    <dbReference type="NCBI Taxonomy" id="51655"/>
    <lineage>
        <taxon>Eukaryota</taxon>
        <taxon>Metazoa</taxon>
        <taxon>Ecdysozoa</taxon>
        <taxon>Arthropoda</taxon>
        <taxon>Hexapoda</taxon>
        <taxon>Insecta</taxon>
        <taxon>Pterygota</taxon>
        <taxon>Neoptera</taxon>
        <taxon>Endopterygota</taxon>
        <taxon>Lepidoptera</taxon>
        <taxon>Glossata</taxon>
        <taxon>Ditrysia</taxon>
        <taxon>Yponomeutoidea</taxon>
        <taxon>Plutellidae</taxon>
        <taxon>Plutella</taxon>
    </lineage>
</organism>
<feature type="signal peptide" evidence="2">
    <location>
        <begin position="1"/>
        <end position="18"/>
    </location>
</feature>
<feature type="region of interest" description="Disordered" evidence="1">
    <location>
        <begin position="257"/>
        <end position="292"/>
    </location>
</feature>
<accession>A0ABQ7QB58</accession>
<feature type="region of interest" description="Disordered" evidence="1">
    <location>
        <begin position="219"/>
        <end position="245"/>
    </location>
</feature>
<dbReference type="Proteomes" id="UP000823941">
    <property type="component" value="Chromosome 17"/>
</dbReference>
<feature type="domain" description="Folded gastrulation N-terminal" evidence="3">
    <location>
        <begin position="78"/>
        <end position="181"/>
    </location>
</feature>
<feature type="compositionally biased region" description="Polar residues" evidence="1">
    <location>
        <begin position="261"/>
        <end position="271"/>
    </location>
</feature>
<protein>
    <recommendedName>
        <fullName evidence="3">Folded gastrulation N-terminal domain-containing protein</fullName>
    </recommendedName>
</protein>
<name>A0ABQ7QB58_PLUXY</name>
<feature type="region of interest" description="Disordered" evidence="1">
    <location>
        <begin position="134"/>
        <end position="171"/>
    </location>
</feature>
<dbReference type="EMBL" id="JAHIBW010000017">
    <property type="protein sequence ID" value="KAG7302456.1"/>
    <property type="molecule type" value="Genomic_DNA"/>
</dbReference>